<organism evidence="1 2">
    <name type="scientific">Clostridium puniceum</name>
    <dbReference type="NCBI Taxonomy" id="29367"/>
    <lineage>
        <taxon>Bacteria</taxon>
        <taxon>Bacillati</taxon>
        <taxon>Bacillota</taxon>
        <taxon>Clostridia</taxon>
        <taxon>Eubacteriales</taxon>
        <taxon>Clostridiaceae</taxon>
        <taxon>Clostridium</taxon>
    </lineage>
</organism>
<proteinExistence type="predicted"/>
<reference evidence="1 2" key="1">
    <citation type="submission" date="2016-05" db="EMBL/GenBank/DDBJ databases">
        <title>Microbial solvent formation.</title>
        <authorList>
            <person name="Poehlein A."/>
            <person name="Montoya Solano J.D."/>
            <person name="Flitsch S."/>
            <person name="Krabben P."/>
            <person name="Duerre P."/>
            <person name="Daniel R."/>
        </authorList>
    </citation>
    <scope>NUCLEOTIDE SEQUENCE [LARGE SCALE GENOMIC DNA]</scope>
    <source>
        <strain evidence="1 2">DSM 2619</strain>
    </source>
</reference>
<comment type="caution">
    <text evidence="1">The sequence shown here is derived from an EMBL/GenBank/DDBJ whole genome shotgun (WGS) entry which is preliminary data.</text>
</comment>
<sequence>MENLEYEIKYQNLNVSQLIKNKEQFDYDIIEVYISEYSKGFKVSQIGKTHGSGTIFTYEKIHDAEEAEIYIKVVIELIKKYNNKYAT</sequence>
<dbReference type="Proteomes" id="UP000190890">
    <property type="component" value="Unassembled WGS sequence"/>
</dbReference>
<evidence type="ECO:0000313" key="1">
    <source>
        <dbReference type="EMBL" id="OOM72336.1"/>
    </source>
</evidence>
<dbReference type="OrthoDB" id="1932044at2"/>
<accession>A0A1S8T3I7</accession>
<dbReference type="RefSeq" id="WP_077849709.1">
    <property type="nucleotide sequence ID" value="NZ_LZZM01000223.1"/>
</dbReference>
<name>A0A1S8T3I7_9CLOT</name>
<keyword evidence="2" id="KW-1185">Reference proteome</keyword>
<dbReference type="EMBL" id="LZZM01000223">
    <property type="protein sequence ID" value="OOM72336.1"/>
    <property type="molecule type" value="Genomic_DNA"/>
</dbReference>
<evidence type="ECO:0000313" key="2">
    <source>
        <dbReference type="Proteomes" id="UP000190890"/>
    </source>
</evidence>
<dbReference type="AlphaFoldDB" id="A0A1S8T3I7"/>
<protein>
    <submittedName>
        <fullName evidence="1">Uncharacterized protein</fullName>
    </submittedName>
</protein>
<gene>
    <name evidence="1" type="ORF">CLPUN_48040</name>
</gene>